<proteinExistence type="inferred from homology"/>
<dbReference type="Pfam" id="PF13193">
    <property type="entry name" value="AMP-binding_C"/>
    <property type="match status" value="1"/>
</dbReference>
<gene>
    <name evidence="8" type="ORF">DES43_11894</name>
</gene>
<dbReference type="EC" id="6.2.1.44" evidence="4"/>
<evidence type="ECO:0000256" key="3">
    <source>
        <dbReference type="ARBA" id="ARBA00051915"/>
    </source>
</evidence>
<feature type="domain" description="AMP-dependent synthetase/ligase" evidence="6">
    <location>
        <begin position="11"/>
        <end position="158"/>
    </location>
</feature>
<keyword evidence="9" id="KW-1185">Reference proteome</keyword>
<evidence type="ECO:0000313" key="9">
    <source>
        <dbReference type="Proteomes" id="UP000294958"/>
    </source>
</evidence>
<evidence type="ECO:0000313" key="8">
    <source>
        <dbReference type="EMBL" id="TDR33931.1"/>
    </source>
</evidence>
<dbReference type="GO" id="GO:0031956">
    <property type="term" value="F:medium-chain fatty acid-CoA ligase activity"/>
    <property type="evidence" value="ECO:0007669"/>
    <property type="project" value="TreeGrafter"/>
</dbReference>
<feature type="domain" description="AMP-binding enzyme C-terminal" evidence="7">
    <location>
        <begin position="208"/>
        <end position="283"/>
    </location>
</feature>
<reference evidence="8 9" key="1">
    <citation type="submission" date="2019-03" db="EMBL/GenBank/DDBJ databases">
        <title>Genomic Encyclopedia of Type Strains, Phase IV (KMG-IV): sequencing the most valuable type-strain genomes for metagenomic binning, comparative biology and taxonomic classification.</title>
        <authorList>
            <person name="Goeker M."/>
        </authorList>
    </citation>
    <scope>NUCLEOTIDE SEQUENCE [LARGE SCALE GENOMIC DNA]</scope>
    <source>
        <strain evidence="8 9">DSM 11603</strain>
    </source>
</reference>
<sequence>MCAPAPRHVVPPPGGFEPGEIISLSKRLRNVTFFVAPTVVRRLVEHAKAHGENGDGIKTIVYGGGPMYVADIEEAVAMMGTCFVQIYGQGESPMTITALSRTQIGDRGTPGWRDRLASVGMAQSCVELRIVDSEGATLSPGEVGEVIVAGPQVMTGYWCNDQATAATLRAGWLWTGDLGRLDEDGFLTLTDRSKDVIISGGSNIYPREVEEALLSYPGVAEASVVGRPHPDWGEEVIAFVVLAQGCDAEQDALDAHCLGHIARFKRPRHYVFVSGLPKNNYGKILKTELRERLKVQNDNFAD</sequence>
<evidence type="ECO:0000259" key="6">
    <source>
        <dbReference type="Pfam" id="PF00501"/>
    </source>
</evidence>
<evidence type="ECO:0000256" key="2">
    <source>
        <dbReference type="ARBA" id="ARBA00022598"/>
    </source>
</evidence>
<dbReference type="PANTHER" id="PTHR43201:SF5">
    <property type="entry name" value="MEDIUM-CHAIN ACYL-COA LIGASE ACSF2, MITOCHONDRIAL"/>
    <property type="match status" value="1"/>
</dbReference>
<dbReference type="GO" id="GO:0006631">
    <property type="term" value="P:fatty acid metabolic process"/>
    <property type="evidence" value="ECO:0007669"/>
    <property type="project" value="TreeGrafter"/>
</dbReference>
<name>A0A4R6YDG8_9HYPH</name>
<comment type="catalytic activity">
    <reaction evidence="3">
        <text>3-(methylsulfanyl)propanoate + ATP + CoA = 3-(methylsulfanyl)propanoyl-CoA + AMP + diphosphate</text>
        <dbReference type="Rhea" id="RHEA:43052"/>
        <dbReference type="ChEBI" id="CHEBI:30616"/>
        <dbReference type="ChEBI" id="CHEBI:33019"/>
        <dbReference type="ChEBI" id="CHEBI:49016"/>
        <dbReference type="ChEBI" id="CHEBI:57287"/>
        <dbReference type="ChEBI" id="CHEBI:82815"/>
        <dbReference type="ChEBI" id="CHEBI:456215"/>
        <dbReference type="EC" id="6.2.1.44"/>
    </reaction>
    <physiologicalReaction direction="left-to-right" evidence="3">
        <dbReference type="Rhea" id="RHEA:43053"/>
    </physiologicalReaction>
</comment>
<dbReference type="PANTHER" id="PTHR43201">
    <property type="entry name" value="ACYL-COA SYNTHETASE"/>
    <property type="match status" value="1"/>
</dbReference>
<dbReference type="RefSeq" id="WP_051520492.1">
    <property type="nucleotide sequence ID" value="NZ_KK073883.1"/>
</dbReference>
<dbReference type="InterPro" id="IPR000873">
    <property type="entry name" value="AMP-dep_synth/lig_dom"/>
</dbReference>
<dbReference type="Gene3D" id="3.30.300.30">
    <property type="match status" value="1"/>
</dbReference>
<accession>A0A4R6YDG8</accession>
<evidence type="ECO:0000256" key="1">
    <source>
        <dbReference type="ARBA" id="ARBA00006432"/>
    </source>
</evidence>
<comment type="caution">
    <text evidence="8">The sequence shown here is derived from an EMBL/GenBank/DDBJ whole genome shotgun (WGS) entry which is preliminary data.</text>
</comment>
<dbReference type="FunFam" id="3.30.300.30:FF:000008">
    <property type="entry name" value="2,3-dihydroxybenzoate-AMP ligase"/>
    <property type="match status" value="1"/>
</dbReference>
<dbReference type="Proteomes" id="UP000294958">
    <property type="component" value="Unassembled WGS sequence"/>
</dbReference>
<dbReference type="InterPro" id="IPR025110">
    <property type="entry name" value="AMP-bd_C"/>
</dbReference>
<dbReference type="Pfam" id="PF00501">
    <property type="entry name" value="AMP-binding"/>
    <property type="match status" value="1"/>
</dbReference>
<comment type="similarity">
    <text evidence="1">Belongs to the ATP-dependent AMP-binding enzyme family.</text>
</comment>
<evidence type="ECO:0000256" key="4">
    <source>
        <dbReference type="ARBA" id="ARBA00066616"/>
    </source>
</evidence>
<dbReference type="InterPro" id="IPR045851">
    <property type="entry name" value="AMP-bd_C_sf"/>
</dbReference>
<evidence type="ECO:0000256" key="5">
    <source>
        <dbReference type="ARBA" id="ARBA00067668"/>
    </source>
</evidence>
<organism evidence="8 9">
    <name type="scientific">Aquamicrobium defluvii</name>
    <dbReference type="NCBI Taxonomy" id="69279"/>
    <lineage>
        <taxon>Bacteria</taxon>
        <taxon>Pseudomonadati</taxon>
        <taxon>Pseudomonadota</taxon>
        <taxon>Alphaproteobacteria</taxon>
        <taxon>Hyphomicrobiales</taxon>
        <taxon>Phyllobacteriaceae</taxon>
        <taxon>Aquamicrobium</taxon>
    </lineage>
</organism>
<dbReference type="EMBL" id="SNZF01000018">
    <property type="protein sequence ID" value="TDR33931.1"/>
    <property type="molecule type" value="Genomic_DNA"/>
</dbReference>
<dbReference type="AlphaFoldDB" id="A0A4R6YDG8"/>
<keyword evidence="2" id="KW-0436">Ligase</keyword>
<dbReference type="InterPro" id="IPR042099">
    <property type="entry name" value="ANL_N_sf"/>
</dbReference>
<protein>
    <recommendedName>
        <fullName evidence="5">3-methylmercaptopropionyl-CoA ligase</fullName>
        <ecNumber evidence="4">6.2.1.44</ecNumber>
    </recommendedName>
</protein>
<evidence type="ECO:0000259" key="7">
    <source>
        <dbReference type="Pfam" id="PF13193"/>
    </source>
</evidence>
<dbReference type="Gene3D" id="3.40.50.12780">
    <property type="entry name" value="N-terminal domain of ligase-like"/>
    <property type="match status" value="1"/>
</dbReference>
<dbReference type="SUPFAM" id="SSF56801">
    <property type="entry name" value="Acetyl-CoA synthetase-like"/>
    <property type="match status" value="1"/>
</dbReference>